<evidence type="ECO:0000313" key="2">
    <source>
        <dbReference type="Proteomes" id="UP001597187"/>
    </source>
</evidence>
<evidence type="ECO:0000313" key="1">
    <source>
        <dbReference type="EMBL" id="MFD1515760.1"/>
    </source>
</evidence>
<proteinExistence type="predicted"/>
<dbReference type="AlphaFoldDB" id="A0ABD6B0P7"/>
<dbReference type="EMBL" id="JBHUDC010000011">
    <property type="protein sequence ID" value="MFD1515760.1"/>
    <property type="molecule type" value="Genomic_DNA"/>
</dbReference>
<gene>
    <name evidence="1" type="ORF">ACFSBT_20970</name>
</gene>
<reference evidence="1 2" key="1">
    <citation type="journal article" date="2019" name="Int. J. Syst. Evol. Microbiol.">
        <title>The Global Catalogue of Microorganisms (GCM) 10K type strain sequencing project: providing services to taxonomists for standard genome sequencing and annotation.</title>
        <authorList>
            <consortium name="The Broad Institute Genomics Platform"/>
            <consortium name="The Broad Institute Genome Sequencing Center for Infectious Disease"/>
            <person name="Wu L."/>
            <person name="Ma J."/>
        </authorList>
    </citation>
    <scope>NUCLEOTIDE SEQUENCE [LARGE SCALE GENOMIC DNA]</scope>
    <source>
        <strain evidence="1 2">CGMCC 1.12563</strain>
    </source>
</reference>
<sequence length="59" mass="6761">MSTREEWPTFTLDCQFNPDAEEGFPTLAPDQLVVYDPANRREGWLTATRGAYVALEEVR</sequence>
<name>A0ABD6B0P7_9EURY</name>
<comment type="caution">
    <text evidence="1">The sequence shown here is derived from an EMBL/GenBank/DDBJ whole genome shotgun (WGS) entry which is preliminary data.</text>
</comment>
<organism evidence="1 2">
    <name type="scientific">Halomarina rubra</name>
    <dbReference type="NCBI Taxonomy" id="2071873"/>
    <lineage>
        <taxon>Archaea</taxon>
        <taxon>Methanobacteriati</taxon>
        <taxon>Methanobacteriota</taxon>
        <taxon>Stenosarchaea group</taxon>
        <taxon>Halobacteria</taxon>
        <taxon>Halobacteriales</taxon>
        <taxon>Natronomonadaceae</taxon>
        <taxon>Halomarina</taxon>
    </lineage>
</organism>
<accession>A0ABD6B0P7</accession>
<protein>
    <submittedName>
        <fullName evidence="1">Uncharacterized protein</fullName>
    </submittedName>
</protein>
<dbReference type="Proteomes" id="UP001597187">
    <property type="component" value="Unassembled WGS sequence"/>
</dbReference>
<keyword evidence="2" id="KW-1185">Reference proteome</keyword>
<dbReference type="RefSeq" id="WP_250875684.1">
    <property type="nucleotide sequence ID" value="NZ_JALXFV010000011.1"/>
</dbReference>